<evidence type="ECO:0000313" key="2">
    <source>
        <dbReference type="Proteomes" id="UP001163324"/>
    </source>
</evidence>
<comment type="caution">
    <text evidence="1">The sequence shown here is derived from an EMBL/GenBank/DDBJ whole genome shotgun (WGS) entry which is preliminary data.</text>
</comment>
<sequence>MLQPPLIFLGSFIALWTWKCAMMVLFQNAIIYNPYLPPDARTARIADFEKKCGGVKWREERIESLDGTEVALCLAEVPTKKALRTPSELPIPVYILYFQGNASSIPPRLPDLSSILRRISNIEQPASYTMVCLSYRGYWTSHDRPSEKGINLDSEAALRWIHEKLHANVPRGTPDPIVILWGQSIGCGFATNLAAKTSICKMIDLPIHALVLETPFVSTRTMLQALYPQKWLPYQYLWPFLRNHLDSWANLGTMAKEVSTNKPRVYIIEGGRDELVPPDHGAQLQQRCEEVGLPVERRTVRGALHNEVMVKPLGKDAIAQSILAAVAEGEGDGTRLGSRQC</sequence>
<keyword evidence="2" id="KW-1185">Reference proteome</keyword>
<evidence type="ECO:0000313" key="1">
    <source>
        <dbReference type="EMBL" id="KAI9899615.1"/>
    </source>
</evidence>
<dbReference type="EMBL" id="CM047944">
    <property type="protein sequence ID" value="KAI9899615.1"/>
    <property type="molecule type" value="Genomic_DNA"/>
</dbReference>
<organism evidence="1 2">
    <name type="scientific">Trichothecium roseum</name>
    <dbReference type="NCBI Taxonomy" id="47278"/>
    <lineage>
        <taxon>Eukaryota</taxon>
        <taxon>Fungi</taxon>
        <taxon>Dikarya</taxon>
        <taxon>Ascomycota</taxon>
        <taxon>Pezizomycotina</taxon>
        <taxon>Sordariomycetes</taxon>
        <taxon>Hypocreomycetidae</taxon>
        <taxon>Hypocreales</taxon>
        <taxon>Hypocreales incertae sedis</taxon>
        <taxon>Trichothecium</taxon>
    </lineage>
</organism>
<accession>A0ACC0V2C2</accession>
<gene>
    <name evidence="1" type="ORF">N3K66_006076</name>
</gene>
<name>A0ACC0V2C2_9HYPO</name>
<reference evidence="1" key="1">
    <citation type="submission" date="2022-10" db="EMBL/GenBank/DDBJ databases">
        <title>Complete Genome of Trichothecium roseum strain YXFP-22015, a Plant Pathogen Isolated from Citrus.</title>
        <authorList>
            <person name="Wang Y."/>
            <person name="Zhu L."/>
        </authorList>
    </citation>
    <scope>NUCLEOTIDE SEQUENCE</scope>
    <source>
        <strain evidence="1">YXFP-22015</strain>
    </source>
</reference>
<protein>
    <submittedName>
        <fullName evidence="1">Uncharacterized protein</fullName>
    </submittedName>
</protein>
<dbReference type="Proteomes" id="UP001163324">
    <property type="component" value="Chromosome 5"/>
</dbReference>
<proteinExistence type="predicted"/>